<sequence>MLFKQHPLCSQGFIFLETGNMPPTQDQCATGSARLARWLELPTFANPLKRKSSPAFQGSR</sequence>
<dbReference type="AlphaFoldDB" id="A0A8J7DYZ8"/>
<accession>A0A8J7DYZ8</accession>
<reference evidence="1" key="1">
    <citation type="submission" date="2020-10" db="EMBL/GenBank/DDBJ databases">
        <authorList>
            <person name="Castelo-Branco R."/>
            <person name="Eusebio N."/>
            <person name="Adriana R."/>
            <person name="Vieira A."/>
            <person name="Brugerolle De Fraissinette N."/>
            <person name="Rezende De Castro R."/>
            <person name="Schneider M.P."/>
            <person name="Vasconcelos V."/>
            <person name="Leao P.N."/>
        </authorList>
    </citation>
    <scope>NUCLEOTIDE SEQUENCE</scope>
    <source>
        <strain evidence="1">LEGE 07157</strain>
    </source>
</reference>
<keyword evidence="2" id="KW-1185">Reference proteome</keyword>
<dbReference type="Proteomes" id="UP000654482">
    <property type="component" value="Unassembled WGS sequence"/>
</dbReference>
<evidence type="ECO:0000313" key="1">
    <source>
        <dbReference type="EMBL" id="MBE9117882.1"/>
    </source>
</evidence>
<gene>
    <name evidence="1" type="ORF">IQ249_18450</name>
</gene>
<comment type="caution">
    <text evidence="1">The sequence shown here is derived from an EMBL/GenBank/DDBJ whole genome shotgun (WGS) entry which is preliminary data.</text>
</comment>
<dbReference type="RefSeq" id="WP_194030968.1">
    <property type="nucleotide sequence ID" value="NZ_JADEWZ010000032.1"/>
</dbReference>
<dbReference type="EMBL" id="JADEWZ010000032">
    <property type="protein sequence ID" value="MBE9117882.1"/>
    <property type="molecule type" value="Genomic_DNA"/>
</dbReference>
<organism evidence="1 2">
    <name type="scientific">Lusitaniella coriacea LEGE 07157</name>
    <dbReference type="NCBI Taxonomy" id="945747"/>
    <lineage>
        <taxon>Bacteria</taxon>
        <taxon>Bacillati</taxon>
        <taxon>Cyanobacteriota</taxon>
        <taxon>Cyanophyceae</taxon>
        <taxon>Spirulinales</taxon>
        <taxon>Lusitaniellaceae</taxon>
        <taxon>Lusitaniella</taxon>
    </lineage>
</organism>
<proteinExistence type="predicted"/>
<protein>
    <submittedName>
        <fullName evidence="1">Uncharacterized protein</fullName>
    </submittedName>
</protein>
<evidence type="ECO:0000313" key="2">
    <source>
        <dbReference type="Proteomes" id="UP000654482"/>
    </source>
</evidence>
<name>A0A8J7DYZ8_9CYAN</name>